<dbReference type="InterPro" id="IPR025857">
    <property type="entry name" value="MacB_PCD"/>
</dbReference>
<feature type="region of interest" description="Disordered" evidence="6">
    <location>
        <begin position="214"/>
        <end position="234"/>
    </location>
</feature>
<evidence type="ECO:0000256" key="5">
    <source>
        <dbReference type="ARBA" id="ARBA00023136"/>
    </source>
</evidence>
<keyword evidence="5 7" id="KW-0472">Membrane</keyword>
<accession>A4CAY8</accession>
<dbReference type="AlphaFoldDB" id="A4CAY8"/>
<name>A4CAY8_9GAMM</name>
<organism evidence="10 11">
    <name type="scientific">Pseudoalteromonas tunicata D2</name>
    <dbReference type="NCBI Taxonomy" id="87626"/>
    <lineage>
        <taxon>Bacteria</taxon>
        <taxon>Pseudomonadati</taxon>
        <taxon>Pseudomonadota</taxon>
        <taxon>Gammaproteobacteria</taxon>
        <taxon>Alteromonadales</taxon>
        <taxon>Pseudoalteromonadaceae</taxon>
        <taxon>Pseudoalteromonas</taxon>
    </lineage>
</organism>
<evidence type="ECO:0000256" key="7">
    <source>
        <dbReference type="SAM" id="Phobius"/>
    </source>
</evidence>
<comment type="subcellular location">
    <subcellularLocation>
        <location evidence="1">Cell membrane</location>
        <topology evidence="1">Multi-pass membrane protein</topology>
    </subcellularLocation>
</comment>
<keyword evidence="3 7" id="KW-0812">Transmembrane</keyword>
<evidence type="ECO:0008006" key="12">
    <source>
        <dbReference type="Google" id="ProtNLM"/>
    </source>
</evidence>
<dbReference type="OrthoDB" id="9784014at2"/>
<evidence type="ECO:0000313" key="11">
    <source>
        <dbReference type="Proteomes" id="UP000006201"/>
    </source>
</evidence>
<keyword evidence="4 7" id="KW-1133">Transmembrane helix</keyword>
<feature type="transmembrane region" description="Helical" evidence="7">
    <location>
        <begin position="12"/>
        <end position="33"/>
    </location>
</feature>
<dbReference type="GO" id="GO:0005886">
    <property type="term" value="C:plasma membrane"/>
    <property type="evidence" value="ECO:0007669"/>
    <property type="project" value="UniProtKB-SubCell"/>
</dbReference>
<dbReference type="InterPro" id="IPR003838">
    <property type="entry name" value="ABC3_permease_C"/>
</dbReference>
<gene>
    <name evidence="10" type="ORF">PTD2_22062</name>
</gene>
<dbReference type="EMBL" id="AAOH01000004">
    <property type="protein sequence ID" value="EAR28546.1"/>
    <property type="molecule type" value="Genomic_DNA"/>
</dbReference>
<feature type="transmembrane region" description="Helical" evidence="7">
    <location>
        <begin position="292"/>
        <end position="316"/>
    </location>
</feature>
<feature type="transmembrane region" description="Helical" evidence="7">
    <location>
        <begin position="337"/>
        <end position="370"/>
    </location>
</feature>
<evidence type="ECO:0000313" key="10">
    <source>
        <dbReference type="EMBL" id="EAR28546.1"/>
    </source>
</evidence>
<protein>
    <recommendedName>
        <fullName evidence="12">Peptide ABC transporter permease</fullName>
    </recommendedName>
</protein>
<evidence type="ECO:0000259" key="9">
    <source>
        <dbReference type="Pfam" id="PF12704"/>
    </source>
</evidence>
<comment type="caution">
    <text evidence="10">The sequence shown here is derived from an EMBL/GenBank/DDBJ whole genome shotgun (WGS) entry which is preliminary data.</text>
</comment>
<keyword evidence="11" id="KW-1185">Reference proteome</keyword>
<sequence length="422" mass="46190">MILIKLAKKSLLNRKTSVLLTVITIAISVMLLLCIERVRVDAKTSFSNTISGTDLIVGARTGATELLLASVFRIGHSTNMMSWQSYQEIKTQRGIKWTIPISLGDSHRGYAVLGTNLDYFSHYRFAKKQPLVFATGRVFQNQTEVVLGAIVAKELGYELGNDIVVSHGAGNTSFHHHDEHPFKVVGILAPTGTPVDKTVHVPLIAISNIHQESSKPTHINHDHDHDHDHDKNNDLVGEPKHISAMLIGLNSPVMALQAQRSINQFKGEPLLAILPSFTLRQLWEILSIVEKALWLISIAVVIISLLGMVTTLLSTLNQRRRELAILRSVGARPSHIFILMSLESLLLTCTAVLFGIIGFYAMLFTATPFIQASTGISLSFSVLSSYESGLIASIIAAGSVIGLIPAFLAYRYSLADGMSIKL</sequence>
<dbReference type="RefSeq" id="WP_009840373.1">
    <property type="nucleotide sequence ID" value="NZ_CH959301.1"/>
</dbReference>
<evidence type="ECO:0000259" key="8">
    <source>
        <dbReference type="Pfam" id="PF02687"/>
    </source>
</evidence>
<evidence type="ECO:0000256" key="1">
    <source>
        <dbReference type="ARBA" id="ARBA00004651"/>
    </source>
</evidence>
<reference evidence="10 11" key="1">
    <citation type="submission" date="2006-02" db="EMBL/GenBank/DDBJ databases">
        <authorList>
            <person name="Moran M.A."/>
            <person name="Kjelleberg S."/>
            <person name="Egan S."/>
            <person name="Saunders N."/>
            <person name="Thomas T."/>
            <person name="Ferriera S."/>
            <person name="Johnson J."/>
            <person name="Kravitz S."/>
            <person name="Halpern A."/>
            <person name="Remington K."/>
            <person name="Beeson K."/>
            <person name="Tran B."/>
            <person name="Rogers Y.-H."/>
            <person name="Friedman R."/>
            <person name="Venter J.C."/>
        </authorList>
    </citation>
    <scope>NUCLEOTIDE SEQUENCE [LARGE SCALE GENOMIC DNA]</scope>
    <source>
        <strain evidence="10 11">D2</strain>
    </source>
</reference>
<dbReference type="eggNOG" id="COG0577">
    <property type="taxonomic scope" value="Bacteria"/>
</dbReference>
<dbReference type="PANTHER" id="PTHR43738">
    <property type="entry name" value="ABC TRANSPORTER, MEMBRANE PROTEIN"/>
    <property type="match status" value="1"/>
</dbReference>
<evidence type="ECO:0000256" key="6">
    <source>
        <dbReference type="SAM" id="MobiDB-lite"/>
    </source>
</evidence>
<dbReference type="InterPro" id="IPR051125">
    <property type="entry name" value="ABC-4/HrtB_transporter"/>
</dbReference>
<evidence type="ECO:0000256" key="2">
    <source>
        <dbReference type="ARBA" id="ARBA00022475"/>
    </source>
</evidence>
<dbReference type="Proteomes" id="UP000006201">
    <property type="component" value="Unassembled WGS sequence"/>
</dbReference>
<feature type="domain" description="ABC3 transporter permease C-terminal" evidence="8">
    <location>
        <begin position="295"/>
        <end position="410"/>
    </location>
</feature>
<feature type="transmembrane region" description="Helical" evidence="7">
    <location>
        <begin position="390"/>
        <end position="412"/>
    </location>
</feature>
<dbReference type="HOGENOM" id="CLU_035316_1_0_6"/>
<evidence type="ECO:0000256" key="3">
    <source>
        <dbReference type="ARBA" id="ARBA00022692"/>
    </source>
</evidence>
<dbReference type="Pfam" id="PF12704">
    <property type="entry name" value="MacB_PCD"/>
    <property type="match status" value="1"/>
</dbReference>
<dbReference type="PANTHER" id="PTHR43738:SF2">
    <property type="entry name" value="ABC TRANSPORTER PERMEASE"/>
    <property type="match status" value="1"/>
</dbReference>
<dbReference type="Pfam" id="PF02687">
    <property type="entry name" value="FtsX"/>
    <property type="match status" value="1"/>
</dbReference>
<proteinExistence type="predicted"/>
<dbReference type="STRING" id="87626.PTD2_22062"/>
<keyword evidence="2" id="KW-1003">Cell membrane</keyword>
<feature type="domain" description="MacB-like periplasmic core" evidence="9">
    <location>
        <begin position="19"/>
        <end position="209"/>
    </location>
</feature>
<evidence type="ECO:0000256" key="4">
    <source>
        <dbReference type="ARBA" id="ARBA00022989"/>
    </source>
</evidence>